<feature type="region of interest" description="Disordered" evidence="1">
    <location>
        <begin position="1"/>
        <end position="33"/>
    </location>
</feature>
<dbReference type="EMBL" id="CP092869">
    <property type="protein sequence ID" value="UYV70585.1"/>
    <property type="molecule type" value="Genomic_DNA"/>
</dbReference>
<dbReference type="Pfam" id="PF17906">
    <property type="entry name" value="HTH_48"/>
    <property type="match status" value="1"/>
</dbReference>
<feature type="domain" description="Mos1 transposase HTH" evidence="2">
    <location>
        <begin position="169"/>
        <end position="212"/>
    </location>
</feature>
<dbReference type="PANTHER" id="PTHR46060:SF1">
    <property type="entry name" value="MARINER MOS1 TRANSPOSASE-LIKE PROTEIN"/>
    <property type="match status" value="1"/>
</dbReference>
<evidence type="ECO:0000256" key="1">
    <source>
        <dbReference type="SAM" id="MobiDB-lite"/>
    </source>
</evidence>
<dbReference type="PANTHER" id="PTHR46060">
    <property type="entry name" value="MARINER MOS1 TRANSPOSASE-LIKE PROTEIN"/>
    <property type="match status" value="1"/>
</dbReference>
<accession>A0ABY6KNY4</accession>
<sequence>MRDVTNPLPQPSATYKRLNGYGRRNDETSSTSSRISDNSIIYKGHSFNLTKQPLCDLLKEGVRRTPGASTSSTVANDQVNGNGTDFSFVHPKDCAIIVERPARRASSMKAGPSPKVNGFRENKNRTSNLSHLDFSGAPRRLTRHSQPSISLPDISNGQQLPEEEIDIMRVCLKFCQKLGKTASETFQMLKLAFREAAISQSKTFKWFACFKSDRESTQDDARLRRPPLENHEELTKNWCFNKGKY</sequence>
<evidence type="ECO:0000259" key="2">
    <source>
        <dbReference type="Pfam" id="PF17906"/>
    </source>
</evidence>
<name>A0ABY6KNY4_9ARAC</name>
<evidence type="ECO:0000313" key="4">
    <source>
        <dbReference type="Proteomes" id="UP001235939"/>
    </source>
</evidence>
<gene>
    <name evidence="3" type="ORF">LAZ67_7003617</name>
</gene>
<dbReference type="InterPro" id="IPR052709">
    <property type="entry name" value="Transposase-MT_Hybrid"/>
</dbReference>
<keyword evidence="4" id="KW-1185">Reference proteome</keyword>
<reference evidence="3 4" key="1">
    <citation type="submission" date="2022-01" db="EMBL/GenBank/DDBJ databases">
        <title>A chromosomal length assembly of Cordylochernes scorpioides.</title>
        <authorList>
            <person name="Zeh D."/>
            <person name="Zeh J."/>
        </authorList>
    </citation>
    <scope>NUCLEOTIDE SEQUENCE [LARGE SCALE GENOMIC DNA]</scope>
    <source>
        <strain evidence="3">IN4F17</strain>
        <tissue evidence="3">Whole Body</tissue>
    </source>
</reference>
<dbReference type="InterPro" id="IPR041426">
    <property type="entry name" value="Mos1_HTH"/>
</dbReference>
<organism evidence="3 4">
    <name type="scientific">Cordylochernes scorpioides</name>
    <dbReference type="NCBI Taxonomy" id="51811"/>
    <lineage>
        <taxon>Eukaryota</taxon>
        <taxon>Metazoa</taxon>
        <taxon>Ecdysozoa</taxon>
        <taxon>Arthropoda</taxon>
        <taxon>Chelicerata</taxon>
        <taxon>Arachnida</taxon>
        <taxon>Pseudoscorpiones</taxon>
        <taxon>Cheliferoidea</taxon>
        <taxon>Chernetidae</taxon>
        <taxon>Cordylochernes</taxon>
    </lineage>
</organism>
<dbReference type="Gene3D" id="1.10.10.1450">
    <property type="match status" value="1"/>
</dbReference>
<protein>
    <recommendedName>
        <fullName evidence="2">Mos1 transposase HTH domain-containing protein</fullName>
    </recommendedName>
</protein>
<evidence type="ECO:0000313" key="3">
    <source>
        <dbReference type="EMBL" id="UYV70585.1"/>
    </source>
</evidence>
<proteinExistence type="predicted"/>
<feature type="region of interest" description="Disordered" evidence="1">
    <location>
        <begin position="105"/>
        <end position="134"/>
    </location>
</feature>
<dbReference type="Proteomes" id="UP001235939">
    <property type="component" value="Chromosome 07"/>
</dbReference>